<name>A0AAW2XQA0_9LAMI</name>
<comment type="caution">
    <text evidence="1">The sequence shown here is derived from an EMBL/GenBank/DDBJ whole genome shotgun (WGS) entry which is preliminary data.</text>
</comment>
<protein>
    <recommendedName>
        <fullName evidence="2">Reverse transcriptase</fullName>
    </recommendedName>
</protein>
<proteinExistence type="predicted"/>
<dbReference type="EMBL" id="JACGWN010000003">
    <property type="protein sequence ID" value="KAL0455339.1"/>
    <property type="molecule type" value="Genomic_DNA"/>
</dbReference>
<organism evidence="1">
    <name type="scientific">Sesamum latifolium</name>
    <dbReference type="NCBI Taxonomy" id="2727402"/>
    <lineage>
        <taxon>Eukaryota</taxon>
        <taxon>Viridiplantae</taxon>
        <taxon>Streptophyta</taxon>
        <taxon>Embryophyta</taxon>
        <taxon>Tracheophyta</taxon>
        <taxon>Spermatophyta</taxon>
        <taxon>Magnoliopsida</taxon>
        <taxon>eudicotyledons</taxon>
        <taxon>Gunneridae</taxon>
        <taxon>Pentapetalae</taxon>
        <taxon>asterids</taxon>
        <taxon>lamiids</taxon>
        <taxon>Lamiales</taxon>
        <taxon>Pedaliaceae</taxon>
        <taxon>Sesamum</taxon>
    </lineage>
</organism>
<reference evidence="1" key="2">
    <citation type="journal article" date="2024" name="Plant">
        <title>Genomic evolution and insights into agronomic trait innovations of Sesamum species.</title>
        <authorList>
            <person name="Miao H."/>
            <person name="Wang L."/>
            <person name="Qu L."/>
            <person name="Liu H."/>
            <person name="Sun Y."/>
            <person name="Le M."/>
            <person name="Wang Q."/>
            <person name="Wei S."/>
            <person name="Zheng Y."/>
            <person name="Lin W."/>
            <person name="Duan Y."/>
            <person name="Cao H."/>
            <person name="Xiong S."/>
            <person name="Wang X."/>
            <person name="Wei L."/>
            <person name="Li C."/>
            <person name="Ma Q."/>
            <person name="Ju M."/>
            <person name="Zhao R."/>
            <person name="Li G."/>
            <person name="Mu C."/>
            <person name="Tian Q."/>
            <person name="Mei H."/>
            <person name="Zhang T."/>
            <person name="Gao T."/>
            <person name="Zhang H."/>
        </authorList>
    </citation>
    <scope>NUCLEOTIDE SEQUENCE</scope>
    <source>
        <strain evidence="1">KEN1</strain>
    </source>
</reference>
<gene>
    <name evidence="1" type="ORF">Slati_0873100</name>
</gene>
<reference evidence="1" key="1">
    <citation type="submission" date="2020-06" db="EMBL/GenBank/DDBJ databases">
        <authorList>
            <person name="Li T."/>
            <person name="Hu X."/>
            <person name="Zhang T."/>
            <person name="Song X."/>
            <person name="Zhang H."/>
            <person name="Dai N."/>
            <person name="Sheng W."/>
            <person name="Hou X."/>
            <person name="Wei L."/>
        </authorList>
    </citation>
    <scope>NUCLEOTIDE SEQUENCE</scope>
    <source>
        <strain evidence="1">KEN1</strain>
        <tissue evidence="1">Leaf</tissue>
    </source>
</reference>
<evidence type="ECO:0000313" key="1">
    <source>
        <dbReference type="EMBL" id="KAL0455339.1"/>
    </source>
</evidence>
<evidence type="ECO:0008006" key="2">
    <source>
        <dbReference type="Google" id="ProtNLM"/>
    </source>
</evidence>
<sequence>MESKGGFDEKCFLAKAFLEKAQALFETFKEDILLHLVQWCRAIYCNAVDLEASMLRQRAKLSWVKHGDQCSKFFFSKINARWAKQRVYQIRNAAGFLVSDSDQVAAEFLSFFQSLLGGIQQRRHINLDFLQPHLQHTLSVEEANALILPVTQAEIKAAFFEISEDSAPGPDGYTFAFYKAAWPEI</sequence>
<accession>A0AAW2XQA0</accession>
<dbReference type="AlphaFoldDB" id="A0AAW2XQA0"/>